<proteinExistence type="predicted"/>
<keyword evidence="2" id="KW-1185">Reference proteome</keyword>
<organism evidence="1 2">
    <name type="scientific">Nocardiopsis endophytica</name>
    <dbReference type="NCBI Taxonomy" id="3018445"/>
    <lineage>
        <taxon>Bacteria</taxon>
        <taxon>Bacillati</taxon>
        <taxon>Actinomycetota</taxon>
        <taxon>Actinomycetes</taxon>
        <taxon>Streptosporangiales</taxon>
        <taxon>Nocardiopsidaceae</taxon>
        <taxon>Nocardiopsis</taxon>
    </lineage>
</organism>
<comment type="caution">
    <text evidence="1">The sequence shown here is derived from an EMBL/GenBank/DDBJ whole genome shotgun (WGS) entry which is preliminary data.</text>
</comment>
<dbReference type="Proteomes" id="UP001527866">
    <property type="component" value="Unassembled WGS sequence"/>
</dbReference>
<evidence type="ECO:0000313" key="1">
    <source>
        <dbReference type="EMBL" id="MDA2809816.1"/>
    </source>
</evidence>
<protein>
    <submittedName>
        <fullName evidence="1">Uncharacterized protein</fullName>
    </submittedName>
</protein>
<dbReference type="RefSeq" id="WP_270683721.1">
    <property type="nucleotide sequence ID" value="NZ_JAQFWQ010000007.1"/>
</dbReference>
<evidence type="ECO:0000313" key="2">
    <source>
        <dbReference type="Proteomes" id="UP001527866"/>
    </source>
</evidence>
<gene>
    <name evidence="1" type="ORF">O4J56_04120</name>
</gene>
<dbReference type="EMBL" id="JAQFWQ010000007">
    <property type="protein sequence ID" value="MDA2809816.1"/>
    <property type="molecule type" value="Genomic_DNA"/>
</dbReference>
<reference evidence="1 2" key="1">
    <citation type="submission" date="2023-01" db="EMBL/GenBank/DDBJ databases">
        <title>Draft genome sequence of Nocardiopsis sp. RSe5-2 isolated from halophytes.</title>
        <authorList>
            <person name="Duangmal K."/>
            <person name="Chantavorakit T."/>
        </authorList>
    </citation>
    <scope>NUCLEOTIDE SEQUENCE [LARGE SCALE GENOMIC DNA]</scope>
    <source>
        <strain evidence="1 2">RSe5-2</strain>
    </source>
</reference>
<sequence>MSTRRDPVLALLRRYYGDRWSIRRAGSLWVAVANDPEADHAPTVVQPDIDAFLADLEDPPRRAGSARSLLSAEYFSQRCTEVEDGVWYLKGRPED</sequence>
<accession>A0ABT4TYN3</accession>
<name>A0ABT4TYN3_9ACTN</name>